<dbReference type="Proteomes" id="UP001596514">
    <property type="component" value="Unassembled WGS sequence"/>
</dbReference>
<comment type="caution">
    <text evidence="2">The sequence shown here is derived from an EMBL/GenBank/DDBJ whole genome shotgun (WGS) entry which is preliminary data.</text>
</comment>
<dbReference type="EMBL" id="JBHTEE010000001">
    <property type="protein sequence ID" value="MFC7600244.1"/>
    <property type="molecule type" value="Genomic_DNA"/>
</dbReference>
<reference evidence="3" key="1">
    <citation type="journal article" date="2019" name="Int. J. Syst. Evol. Microbiol.">
        <title>The Global Catalogue of Microorganisms (GCM) 10K type strain sequencing project: providing services to taxonomists for standard genome sequencing and annotation.</title>
        <authorList>
            <consortium name="The Broad Institute Genomics Platform"/>
            <consortium name="The Broad Institute Genome Sequencing Center for Infectious Disease"/>
            <person name="Wu L."/>
            <person name="Ma J."/>
        </authorList>
    </citation>
    <scope>NUCLEOTIDE SEQUENCE [LARGE SCALE GENOMIC DNA]</scope>
    <source>
        <strain evidence="3">JCM 10083</strain>
    </source>
</reference>
<dbReference type="RefSeq" id="WP_343971071.1">
    <property type="nucleotide sequence ID" value="NZ_BAAAGK010000088.1"/>
</dbReference>
<evidence type="ECO:0000313" key="3">
    <source>
        <dbReference type="Proteomes" id="UP001596514"/>
    </source>
</evidence>
<proteinExistence type="predicted"/>
<evidence type="ECO:0000313" key="2">
    <source>
        <dbReference type="EMBL" id="MFC7600244.1"/>
    </source>
</evidence>
<feature type="compositionally biased region" description="Polar residues" evidence="1">
    <location>
        <begin position="1"/>
        <end position="10"/>
    </location>
</feature>
<gene>
    <name evidence="2" type="ORF">ACFQVD_09050</name>
</gene>
<accession>A0ABW2SW08</accession>
<feature type="region of interest" description="Disordered" evidence="1">
    <location>
        <begin position="1"/>
        <end position="34"/>
    </location>
</feature>
<sequence>MAEGSTTPAEENTGPVSPLSPTRPDGWPDWLGRRPIPITERDRLRQSIDADRLSRETARAQTDQQLAPHFSYIVIEGLNPGQHPRKHTRLRARITIALRLAAGEDHRTHYEATSHRITLGIAGPDARERTRALRQEIQRIGRGHRWTITEDIH</sequence>
<keyword evidence="3" id="KW-1185">Reference proteome</keyword>
<name>A0ABW2SW08_9ACTN</name>
<evidence type="ECO:0000256" key="1">
    <source>
        <dbReference type="SAM" id="MobiDB-lite"/>
    </source>
</evidence>
<protein>
    <submittedName>
        <fullName evidence="2">Uncharacterized protein</fullName>
    </submittedName>
</protein>
<organism evidence="2 3">
    <name type="scientific">Streptosporangium amethystogenes subsp. fukuiense</name>
    <dbReference type="NCBI Taxonomy" id="698418"/>
    <lineage>
        <taxon>Bacteria</taxon>
        <taxon>Bacillati</taxon>
        <taxon>Actinomycetota</taxon>
        <taxon>Actinomycetes</taxon>
        <taxon>Streptosporangiales</taxon>
        <taxon>Streptosporangiaceae</taxon>
        <taxon>Streptosporangium</taxon>
    </lineage>
</organism>